<proteinExistence type="predicted"/>
<evidence type="ECO:0000313" key="8">
    <source>
        <dbReference type="Proteomes" id="UP000250369"/>
    </source>
</evidence>
<evidence type="ECO:0000313" key="7">
    <source>
        <dbReference type="EMBL" id="RAV12669.1"/>
    </source>
</evidence>
<evidence type="ECO:0000256" key="6">
    <source>
        <dbReference type="ARBA" id="ARBA00023204"/>
    </source>
</evidence>
<dbReference type="Proteomes" id="UP000250369">
    <property type="component" value="Unassembled WGS sequence"/>
</dbReference>
<keyword evidence="4" id="KW-0228">DNA excision</keyword>
<sequence length="330" mass="37030">MIVRFGYVAMSAIVENASPSKTMTATRFAQLPDREAAVRKLERIAAENLQNTLRLLRHNRAHDIRVYRFSSKLIPLIGHELLAGWDPFPVLAEEFAAIGAYAREHGMRTSFHPDHFTVLSTPREVVLRNSVKDLNTHVRMLEAMGLNEASKCNIHIGGTYGDKTASFERFCRQFQELDDRIKRRITLENDDKTYTALETLEACERLGVPMVLDLHHHAVNNEGASAEELWTRILKTWGEDGADPHDTGQAWLPPKIHVSSPKNDKDIRAHADYVDAQPLLAFLQAVAPQTPRLDVMLEAKKKDAALLQLMRDVSGCPGVRPLGDASVEIC</sequence>
<dbReference type="RefSeq" id="WP_113035559.1">
    <property type="nucleotide sequence ID" value="NZ_QMFB01000032.1"/>
</dbReference>
<keyword evidence="5" id="KW-0378">Hydrolase</keyword>
<protein>
    <submittedName>
        <fullName evidence="7">UV DNA damage repair endonuclease UvsE</fullName>
    </submittedName>
</protein>
<dbReference type="PANTHER" id="PTHR31290">
    <property type="entry name" value="UV-DAMAGE ENDONUCLEASE"/>
    <property type="match status" value="1"/>
</dbReference>
<dbReference type="GO" id="GO:0004519">
    <property type="term" value="F:endonuclease activity"/>
    <property type="evidence" value="ECO:0007669"/>
    <property type="project" value="UniProtKB-KW"/>
</dbReference>
<evidence type="ECO:0000256" key="5">
    <source>
        <dbReference type="ARBA" id="ARBA00022801"/>
    </source>
</evidence>
<evidence type="ECO:0000256" key="1">
    <source>
        <dbReference type="ARBA" id="ARBA00022722"/>
    </source>
</evidence>
<dbReference type="NCBIfam" id="TIGR00629">
    <property type="entry name" value="uvde"/>
    <property type="match status" value="1"/>
</dbReference>
<dbReference type="Gene3D" id="3.20.20.150">
    <property type="entry name" value="Divalent-metal-dependent TIM barrel enzymes"/>
    <property type="match status" value="1"/>
</dbReference>
<accession>A0A329LY14</accession>
<reference evidence="7 8" key="1">
    <citation type="journal article" date="2009" name="Int. J. Syst. Evol. Microbiol.">
        <title>Paenibacillus contaminans sp. nov., isolated from a contaminated laboratory plate.</title>
        <authorList>
            <person name="Chou J.H."/>
            <person name="Lee J.H."/>
            <person name="Lin M.C."/>
            <person name="Chang P.S."/>
            <person name="Arun A.B."/>
            <person name="Young C.C."/>
            <person name="Chen W.M."/>
        </authorList>
    </citation>
    <scope>NUCLEOTIDE SEQUENCE [LARGE SCALE GENOMIC DNA]</scope>
    <source>
        <strain evidence="7 8">CKOBP-6</strain>
    </source>
</reference>
<dbReference type="OrthoDB" id="9782576at2"/>
<dbReference type="GO" id="GO:0006289">
    <property type="term" value="P:nucleotide-excision repair"/>
    <property type="evidence" value="ECO:0007669"/>
    <property type="project" value="InterPro"/>
</dbReference>
<dbReference type="GO" id="GO:0016787">
    <property type="term" value="F:hydrolase activity"/>
    <property type="evidence" value="ECO:0007669"/>
    <property type="project" value="UniProtKB-KW"/>
</dbReference>
<dbReference type="SUPFAM" id="SSF51658">
    <property type="entry name" value="Xylose isomerase-like"/>
    <property type="match status" value="1"/>
</dbReference>
<keyword evidence="6" id="KW-0234">DNA repair</keyword>
<keyword evidence="1" id="KW-0540">Nuclease</keyword>
<organism evidence="7 8">
    <name type="scientific">Paenibacillus contaminans</name>
    <dbReference type="NCBI Taxonomy" id="450362"/>
    <lineage>
        <taxon>Bacteria</taxon>
        <taxon>Bacillati</taxon>
        <taxon>Bacillota</taxon>
        <taxon>Bacilli</taxon>
        <taxon>Bacillales</taxon>
        <taxon>Paenibacillaceae</taxon>
        <taxon>Paenibacillus</taxon>
    </lineage>
</organism>
<evidence type="ECO:0000256" key="4">
    <source>
        <dbReference type="ARBA" id="ARBA00022769"/>
    </source>
</evidence>
<name>A0A329LY14_9BACL</name>
<evidence type="ECO:0000256" key="3">
    <source>
        <dbReference type="ARBA" id="ARBA00022763"/>
    </source>
</evidence>
<evidence type="ECO:0000256" key="2">
    <source>
        <dbReference type="ARBA" id="ARBA00022759"/>
    </source>
</evidence>
<gene>
    <name evidence="7" type="primary">uvdE</name>
    <name evidence="7" type="ORF">DQG23_34385</name>
</gene>
<dbReference type="PANTHER" id="PTHR31290:SF5">
    <property type="entry name" value="UV-DAMAGE ENDONUCLEASE"/>
    <property type="match status" value="1"/>
</dbReference>
<comment type="caution">
    <text evidence="7">The sequence shown here is derived from an EMBL/GenBank/DDBJ whole genome shotgun (WGS) entry which is preliminary data.</text>
</comment>
<dbReference type="AlphaFoldDB" id="A0A329LY14"/>
<dbReference type="GO" id="GO:0009411">
    <property type="term" value="P:response to UV"/>
    <property type="evidence" value="ECO:0007669"/>
    <property type="project" value="InterPro"/>
</dbReference>
<dbReference type="InterPro" id="IPR036237">
    <property type="entry name" value="Xyl_isomerase-like_sf"/>
</dbReference>
<dbReference type="InterPro" id="IPR004601">
    <property type="entry name" value="UvdE"/>
</dbReference>
<keyword evidence="3" id="KW-0227">DNA damage</keyword>
<dbReference type="EMBL" id="QMFB01000032">
    <property type="protein sequence ID" value="RAV12669.1"/>
    <property type="molecule type" value="Genomic_DNA"/>
</dbReference>
<dbReference type="Pfam" id="PF03851">
    <property type="entry name" value="UvdE"/>
    <property type="match status" value="1"/>
</dbReference>
<keyword evidence="8" id="KW-1185">Reference proteome</keyword>
<keyword evidence="2 7" id="KW-0255">Endonuclease</keyword>